<dbReference type="Pfam" id="PF12833">
    <property type="entry name" value="HTH_18"/>
    <property type="match status" value="1"/>
</dbReference>
<evidence type="ECO:0000256" key="3">
    <source>
        <dbReference type="ARBA" id="ARBA00023163"/>
    </source>
</evidence>
<keyword evidence="3" id="KW-0804">Transcription</keyword>
<sequence>MFKVFKKLSLLIVLVFVLIFIVSNAIIDVSYYTYFEHMMADKLSQSVEVASSSYTQSFFDTIKREAVKLVTEEPLKNFLDGSNAPEDTQEFLTYRTDVSVSEYIEVYSAQRDEAVFYDEQGDYFGTRNGSAEVDFSNSDRVFSSVAIPNAQGEMDPNNPFQYRTLIYQKISEDGSYIASGLCAHVTRVSILSGLILPKNISYTDIRNGIVTNTGSNMYLVNSDGVILSDYFLQSTGKSLKDYDLDAQFKNSPFDEENKYFDYNEPSRLVSCGYQPKPGLYIVGVIQKQDIISAILPTLLIIGISIFVVLAIFCTLCLLILYRAFSPYEKLVKKVSETSNSQLDGAQLLDEAIQKGLKAKQKAYEMAISDYILDIETDVDTITELEQCYIGSYTPVICQIDNYNRISYHTKATHKCREVIESIFGLIGKTLCVHLDKNKLFFILCGDTTTIALKEVLTDCQNALKNSEISTSYIIGQTQTQLKDIKDSYDEMQKNMFMSICYGPGNILTEIQEVDPVEFPTNTISALIGSINTCDTEKVTKLLDQIFEDFQGKVSPLIPIYLLQIALNVISHITSFDSNQTLFDYQDILNKITEASSLSDARTVLSQLCFDACSYLVSFQNKSKSKQDIEQKMIDYLNENYSNPNLSLTYISNIFGYSPKYLGRIFKNYTNTFFTQYLTTLRMEKARDLILNTDLPIADIFESVGVTTLQHFYRLFKKQFGNSPAAMRKNKPKE</sequence>
<dbReference type="PROSITE" id="PS01124">
    <property type="entry name" value="HTH_ARAC_FAMILY_2"/>
    <property type="match status" value="1"/>
</dbReference>
<dbReference type="SUPFAM" id="SSF46689">
    <property type="entry name" value="Homeodomain-like"/>
    <property type="match status" value="2"/>
</dbReference>
<protein>
    <submittedName>
        <fullName evidence="6">Helix-turn-helix transcriptional regulator</fullName>
    </submittedName>
</protein>
<keyword evidence="2" id="KW-0238">DNA-binding</keyword>
<gene>
    <name evidence="6" type="ORF">H8Z77_05500</name>
</gene>
<keyword evidence="4" id="KW-0812">Transmembrane</keyword>
<evidence type="ECO:0000313" key="6">
    <source>
        <dbReference type="EMBL" id="MBC5787481.1"/>
    </source>
</evidence>
<organism evidence="6 7">
    <name type="scientific">Clostridium facile</name>
    <dbReference type="NCBI Taxonomy" id="2763035"/>
    <lineage>
        <taxon>Bacteria</taxon>
        <taxon>Bacillati</taxon>
        <taxon>Bacillota</taxon>
        <taxon>Clostridia</taxon>
        <taxon>Eubacteriales</taxon>
        <taxon>Clostridiaceae</taxon>
        <taxon>Clostridium</taxon>
    </lineage>
</organism>
<feature type="transmembrane region" description="Helical" evidence="4">
    <location>
        <begin position="298"/>
        <end position="324"/>
    </location>
</feature>
<reference evidence="6 7" key="1">
    <citation type="submission" date="2020-08" db="EMBL/GenBank/DDBJ databases">
        <title>Genome public.</title>
        <authorList>
            <person name="Liu C."/>
            <person name="Sun Q."/>
        </authorList>
    </citation>
    <scope>NUCLEOTIDE SEQUENCE [LARGE SCALE GENOMIC DNA]</scope>
    <source>
        <strain evidence="6 7">NSJ-27</strain>
    </source>
</reference>
<dbReference type="RefSeq" id="WP_186996412.1">
    <property type="nucleotide sequence ID" value="NZ_JACOQK010000001.1"/>
</dbReference>
<dbReference type="Proteomes" id="UP000649151">
    <property type="component" value="Unassembled WGS sequence"/>
</dbReference>
<comment type="caution">
    <text evidence="6">The sequence shown here is derived from an EMBL/GenBank/DDBJ whole genome shotgun (WGS) entry which is preliminary data.</text>
</comment>
<feature type="domain" description="HTH araC/xylS-type" evidence="5">
    <location>
        <begin position="630"/>
        <end position="729"/>
    </location>
</feature>
<accession>A0ABR7IQR0</accession>
<dbReference type="PANTHER" id="PTHR43280:SF34">
    <property type="entry name" value="ARAC-FAMILY TRANSCRIPTIONAL REGULATOR"/>
    <property type="match status" value="1"/>
</dbReference>
<dbReference type="EMBL" id="JACOQK010000001">
    <property type="protein sequence ID" value="MBC5787481.1"/>
    <property type="molecule type" value="Genomic_DNA"/>
</dbReference>
<dbReference type="PANTHER" id="PTHR43280">
    <property type="entry name" value="ARAC-FAMILY TRANSCRIPTIONAL REGULATOR"/>
    <property type="match status" value="1"/>
</dbReference>
<dbReference type="InterPro" id="IPR018060">
    <property type="entry name" value="HTH_AraC"/>
</dbReference>
<evidence type="ECO:0000256" key="4">
    <source>
        <dbReference type="SAM" id="Phobius"/>
    </source>
</evidence>
<evidence type="ECO:0000259" key="5">
    <source>
        <dbReference type="PROSITE" id="PS01124"/>
    </source>
</evidence>
<name>A0ABR7IQR0_9CLOT</name>
<evidence type="ECO:0000256" key="1">
    <source>
        <dbReference type="ARBA" id="ARBA00023015"/>
    </source>
</evidence>
<evidence type="ECO:0000256" key="2">
    <source>
        <dbReference type="ARBA" id="ARBA00023125"/>
    </source>
</evidence>
<dbReference type="SMART" id="SM00342">
    <property type="entry name" value="HTH_ARAC"/>
    <property type="match status" value="1"/>
</dbReference>
<evidence type="ECO:0000313" key="7">
    <source>
        <dbReference type="Proteomes" id="UP000649151"/>
    </source>
</evidence>
<keyword evidence="1" id="KW-0805">Transcription regulation</keyword>
<keyword evidence="4" id="KW-1133">Transmembrane helix</keyword>
<dbReference type="Gene3D" id="1.10.10.60">
    <property type="entry name" value="Homeodomain-like"/>
    <property type="match status" value="2"/>
</dbReference>
<proteinExistence type="predicted"/>
<keyword evidence="4" id="KW-0472">Membrane</keyword>
<keyword evidence="7" id="KW-1185">Reference proteome</keyword>
<dbReference type="InterPro" id="IPR009057">
    <property type="entry name" value="Homeodomain-like_sf"/>
</dbReference>